<keyword evidence="6 8" id="KW-0472">Membrane</keyword>
<evidence type="ECO:0000256" key="7">
    <source>
        <dbReference type="ARBA" id="ARBA00023251"/>
    </source>
</evidence>
<accession>A0ABQ5P862</accession>
<feature type="transmembrane region" description="Helical" evidence="8">
    <location>
        <begin position="123"/>
        <end position="142"/>
    </location>
</feature>
<dbReference type="InterPro" id="IPR011701">
    <property type="entry name" value="MFS"/>
</dbReference>
<feature type="transmembrane region" description="Helical" evidence="8">
    <location>
        <begin position="26"/>
        <end position="48"/>
    </location>
</feature>
<dbReference type="SUPFAM" id="SSF103473">
    <property type="entry name" value="MFS general substrate transporter"/>
    <property type="match status" value="1"/>
</dbReference>
<feature type="transmembrane region" description="Helical" evidence="8">
    <location>
        <begin position="457"/>
        <end position="477"/>
    </location>
</feature>
<dbReference type="CDD" id="cd17321">
    <property type="entry name" value="MFS_MMR_MDR_like"/>
    <property type="match status" value="1"/>
</dbReference>
<evidence type="ECO:0000313" key="10">
    <source>
        <dbReference type="EMBL" id="GLF98764.1"/>
    </source>
</evidence>
<comment type="subcellular location">
    <subcellularLocation>
        <location evidence="1">Cell membrane</location>
        <topology evidence="1">Multi-pass membrane protein</topology>
    </subcellularLocation>
</comment>
<dbReference type="PROSITE" id="PS00216">
    <property type="entry name" value="SUGAR_TRANSPORT_1"/>
    <property type="match status" value="1"/>
</dbReference>
<comment type="caution">
    <text evidence="10">The sequence shown here is derived from an EMBL/GenBank/DDBJ whole genome shotgun (WGS) entry which is preliminary data.</text>
</comment>
<evidence type="ECO:0000256" key="5">
    <source>
        <dbReference type="ARBA" id="ARBA00022989"/>
    </source>
</evidence>
<evidence type="ECO:0000256" key="2">
    <source>
        <dbReference type="ARBA" id="ARBA00022448"/>
    </source>
</evidence>
<feature type="transmembrane region" description="Helical" evidence="8">
    <location>
        <begin position="420"/>
        <end position="437"/>
    </location>
</feature>
<gene>
    <name evidence="10" type="ORF">SYYSPA8_30725</name>
</gene>
<keyword evidence="4 8" id="KW-0812">Transmembrane</keyword>
<protein>
    <submittedName>
        <fullName evidence="10">MFS transporter</fullName>
    </submittedName>
</protein>
<feature type="transmembrane region" description="Helical" evidence="8">
    <location>
        <begin position="284"/>
        <end position="306"/>
    </location>
</feature>
<feature type="domain" description="Major facilitator superfamily (MFS) profile" evidence="9">
    <location>
        <begin position="26"/>
        <end position="481"/>
    </location>
</feature>
<evidence type="ECO:0000256" key="6">
    <source>
        <dbReference type="ARBA" id="ARBA00023136"/>
    </source>
</evidence>
<feature type="transmembrane region" description="Helical" evidence="8">
    <location>
        <begin position="60"/>
        <end position="80"/>
    </location>
</feature>
<evidence type="ECO:0000259" key="9">
    <source>
        <dbReference type="PROSITE" id="PS50850"/>
    </source>
</evidence>
<dbReference type="PANTHER" id="PTHR42718">
    <property type="entry name" value="MAJOR FACILITATOR SUPERFAMILY MULTIDRUG TRANSPORTER MFSC"/>
    <property type="match status" value="1"/>
</dbReference>
<feature type="transmembrane region" description="Helical" evidence="8">
    <location>
        <begin position="347"/>
        <end position="366"/>
    </location>
</feature>
<sequence length="496" mass="51915">MTTVDSGTSKGAEVPQPEPDPRRWQILALLSSLQFMILLDMTVVNVALPRIQDGLDFSDSGLAWVVNGYVLAAGGLLMLGGRLADVFGRRRLLMAGVVVFALSSAVSGAAVDPWMMVLGRFGQGASEALAAPASLGLIALLFTDPKERTKALGIWGGIIGLGGTLGYVISGLLTDLASWRWIFFINLPVALVVMFLVPRMVTESRMVREKGQSLDIVGAVALTLGLVGVVYGLLQAADHPWGSTQVLLPLLAGVLLLVVMVLIERKVSDPLVPLSFFANRTRSIVNFTTLFFMAAFISYTFMLTLFEQRVLDYSPLVSGLAWLPLSVGIGTGIGVGTALIPKLGIRVVVSIGYIGAGAGLFLTSMIDVDSSYWGGIMPGMLVFGLFAGITMPAATNAALHGVTVQNSSLASGVQTTMQQIGGALGVAVLVTLAIRDADDAMGDGVSAAVATTEGYGLAFRVGGALMVLGGLLLLALVEKVDTELRDPMAETVAGSR</sequence>
<organism evidence="10 11">
    <name type="scientific">Streptomyces yaizuensis</name>
    <dbReference type="NCBI Taxonomy" id="2989713"/>
    <lineage>
        <taxon>Bacteria</taxon>
        <taxon>Bacillati</taxon>
        <taxon>Actinomycetota</taxon>
        <taxon>Actinomycetes</taxon>
        <taxon>Kitasatosporales</taxon>
        <taxon>Streptomycetaceae</taxon>
        <taxon>Streptomyces</taxon>
    </lineage>
</organism>
<feature type="transmembrane region" description="Helical" evidence="8">
    <location>
        <begin position="246"/>
        <end position="263"/>
    </location>
</feature>
<evidence type="ECO:0000313" key="11">
    <source>
        <dbReference type="Proteomes" id="UP001291653"/>
    </source>
</evidence>
<feature type="transmembrane region" description="Helical" evidence="8">
    <location>
        <begin position="321"/>
        <end position="340"/>
    </location>
</feature>
<feature type="transmembrane region" description="Helical" evidence="8">
    <location>
        <begin position="92"/>
        <end position="111"/>
    </location>
</feature>
<dbReference type="PANTHER" id="PTHR42718:SF46">
    <property type="entry name" value="BLR6921 PROTEIN"/>
    <property type="match status" value="1"/>
</dbReference>
<evidence type="ECO:0000256" key="8">
    <source>
        <dbReference type="SAM" id="Phobius"/>
    </source>
</evidence>
<evidence type="ECO:0000256" key="3">
    <source>
        <dbReference type="ARBA" id="ARBA00022475"/>
    </source>
</evidence>
<dbReference type="Gene3D" id="1.20.1720.10">
    <property type="entry name" value="Multidrug resistance protein D"/>
    <property type="match status" value="1"/>
</dbReference>
<feature type="transmembrane region" description="Helical" evidence="8">
    <location>
        <begin position="213"/>
        <end position="234"/>
    </location>
</feature>
<reference evidence="10 11" key="1">
    <citation type="submission" date="2022-10" db="EMBL/GenBank/DDBJ databases">
        <title>Draft genome sequence of Streptomyces sp. YSPA8.</title>
        <authorList>
            <person name="Moriuchi R."/>
            <person name="Dohra H."/>
            <person name="Yamamura H."/>
            <person name="Kodani S."/>
        </authorList>
    </citation>
    <scope>NUCLEOTIDE SEQUENCE [LARGE SCALE GENOMIC DNA]</scope>
    <source>
        <strain evidence="10 11">YSPA8</strain>
    </source>
</reference>
<keyword evidence="3" id="KW-1003">Cell membrane</keyword>
<dbReference type="RefSeq" id="WP_323450737.1">
    <property type="nucleotide sequence ID" value="NZ_BSBI01000016.1"/>
</dbReference>
<feature type="transmembrane region" description="Helical" evidence="8">
    <location>
        <begin position="372"/>
        <end position="399"/>
    </location>
</feature>
<dbReference type="InterPro" id="IPR020846">
    <property type="entry name" value="MFS_dom"/>
</dbReference>
<evidence type="ECO:0000256" key="4">
    <source>
        <dbReference type="ARBA" id="ARBA00022692"/>
    </source>
</evidence>
<dbReference type="EMBL" id="BSBI01000016">
    <property type="protein sequence ID" value="GLF98764.1"/>
    <property type="molecule type" value="Genomic_DNA"/>
</dbReference>
<dbReference type="InterPro" id="IPR005829">
    <property type="entry name" value="Sugar_transporter_CS"/>
</dbReference>
<feature type="transmembrane region" description="Helical" evidence="8">
    <location>
        <begin position="179"/>
        <end position="201"/>
    </location>
</feature>
<dbReference type="Gene3D" id="1.20.1250.20">
    <property type="entry name" value="MFS general substrate transporter like domains"/>
    <property type="match status" value="1"/>
</dbReference>
<feature type="transmembrane region" description="Helical" evidence="8">
    <location>
        <begin position="154"/>
        <end position="173"/>
    </location>
</feature>
<dbReference type="InterPro" id="IPR036259">
    <property type="entry name" value="MFS_trans_sf"/>
</dbReference>
<dbReference type="Pfam" id="PF07690">
    <property type="entry name" value="MFS_1"/>
    <property type="match status" value="1"/>
</dbReference>
<dbReference type="PROSITE" id="PS50850">
    <property type="entry name" value="MFS"/>
    <property type="match status" value="1"/>
</dbReference>
<evidence type="ECO:0000256" key="1">
    <source>
        <dbReference type="ARBA" id="ARBA00004651"/>
    </source>
</evidence>
<proteinExistence type="predicted"/>
<keyword evidence="2" id="KW-0813">Transport</keyword>
<dbReference type="PRINTS" id="PR01036">
    <property type="entry name" value="TCRTETB"/>
</dbReference>
<keyword evidence="5 8" id="KW-1133">Transmembrane helix</keyword>
<dbReference type="Proteomes" id="UP001291653">
    <property type="component" value="Unassembled WGS sequence"/>
</dbReference>
<keyword evidence="11" id="KW-1185">Reference proteome</keyword>
<name>A0ABQ5P862_9ACTN</name>
<keyword evidence="7" id="KW-0046">Antibiotic resistance</keyword>